<dbReference type="EMBL" id="QXQA01000002">
    <property type="protein sequence ID" value="RIX59573.1"/>
    <property type="molecule type" value="Genomic_DNA"/>
</dbReference>
<dbReference type="Gene3D" id="3.40.190.10">
    <property type="entry name" value="Periplasmic binding protein-like II"/>
    <property type="match status" value="2"/>
</dbReference>
<dbReference type="CDD" id="cd05466">
    <property type="entry name" value="PBP2_LTTR_substrate"/>
    <property type="match status" value="1"/>
</dbReference>
<evidence type="ECO:0000313" key="6">
    <source>
        <dbReference type="EMBL" id="RIX59573.1"/>
    </source>
</evidence>
<dbReference type="AlphaFoldDB" id="A0A3A1VM34"/>
<keyword evidence="3" id="KW-0238">DNA-binding</keyword>
<reference evidence="6 7" key="1">
    <citation type="submission" date="2018-09" db="EMBL/GenBank/DDBJ databases">
        <title>Paenibacillus aracenensis nov. sp. isolated from a cave in southern Spain.</title>
        <authorList>
            <person name="Jurado V."/>
            <person name="Gutierrez-Patricio S."/>
            <person name="Gonzalez-Pimentel J.L."/>
            <person name="Miller A.Z."/>
            <person name="Laiz L."/>
            <person name="Saiz-Jimenez C."/>
        </authorList>
    </citation>
    <scope>NUCLEOTIDE SEQUENCE [LARGE SCALE GENOMIC DNA]</scope>
    <source>
        <strain evidence="6 7">DSM 22867</strain>
    </source>
</reference>
<dbReference type="GO" id="GO:0003700">
    <property type="term" value="F:DNA-binding transcription factor activity"/>
    <property type="evidence" value="ECO:0007669"/>
    <property type="project" value="InterPro"/>
</dbReference>
<sequence>MLEKLEGRFLVTFLTVLEEGSFSRAAEKLGYVQSTVTSQIQLLEQTCGQKLFHRLSRGVQITDAGERLAIYARQFVQLGRALEEALGSLEEPCGIVKICALESFCVTRFSRFLKPFLSEFPSISLHLSTGFQGDIVEQVLSHAIDFGIVPKDPEREEIVFEPLVAEPMAFVSTADLAAQLNDKGWEPFPELQMIGFGNRCVYHTDGQKLLDELGVPSGARTAEFPSTELIRQMIACGVGAAYLPEITMQKELAEGTVVRIPLPNPSTLTHGLIRHRDRVLNAPAKVFCNKLLNYFHITQAVNNE</sequence>
<name>A0A3A1VM34_9BACL</name>
<evidence type="ECO:0000256" key="3">
    <source>
        <dbReference type="ARBA" id="ARBA00023125"/>
    </source>
</evidence>
<dbReference type="Proteomes" id="UP000266482">
    <property type="component" value="Unassembled WGS sequence"/>
</dbReference>
<evidence type="ECO:0000256" key="2">
    <source>
        <dbReference type="ARBA" id="ARBA00023015"/>
    </source>
</evidence>
<dbReference type="InterPro" id="IPR036388">
    <property type="entry name" value="WH-like_DNA-bd_sf"/>
</dbReference>
<keyword evidence="4" id="KW-0804">Transcription</keyword>
<keyword evidence="2" id="KW-0805">Transcription regulation</keyword>
<comment type="similarity">
    <text evidence="1">Belongs to the LysR transcriptional regulatory family.</text>
</comment>
<dbReference type="GO" id="GO:0000976">
    <property type="term" value="F:transcription cis-regulatory region binding"/>
    <property type="evidence" value="ECO:0007669"/>
    <property type="project" value="TreeGrafter"/>
</dbReference>
<dbReference type="Pfam" id="PF03466">
    <property type="entry name" value="LysR_substrate"/>
    <property type="match status" value="1"/>
</dbReference>
<protein>
    <submittedName>
        <fullName evidence="6">LysR family transcriptional regulator</fullName>
    </submittedName>
</protein>
<dbReference type="InterPro" id="IPR036390">
    <property type="entry name" value="WH_DNA-bd_sf"/>
</dbReference>
<evidence type="ECO:0000256" key="1">
    <source>
        <dbReference type="ARBA" id="ARBA00009437"/>
    </source>
</evidence>
<dbReference type="PRINTS" id="PR00039">
    <property type="entry name" value="HTHLYSR"/>
</dbReference>
<gene>
    <name evidence="6" type="ORF">D3P08_05395</name>
</gene>
<dbReference type="SUPFAM" id="SSF46785">
    <property type="entry name" value="Winged helix' DNA-binding domain"/>
    <property type="match status" value="1"/>
</dbReference>
<feature type="domain" description="HTH lysR-type" evidence="5">
    <location>
        <begin position="10"/>
        <end position="62"/>
    </location>
</feature>
<evidence type="ECO:0000259" key="5">
    <source>
        <dbReference type="PROSITE" id="PS50931"/>
    </source>
</evidence>
<dbReference type="InterPro" id="IPR005119">
    <property type="entry name" value="LysR_subst-bd"/>
</dbReference>
<evidence type="ECO:0000256" key="4">
    <source>
        <dbReference type="ARBA" id="ARBA00023163"/>
    </source>
</evidence>
<proteinExistence type="inferred from homology"/>
<organism evidence="6 7">
    <name type="scientific">Paenibacillus nanensis</name>
    <dbReference type="NCBI Taxonomy" id="393251"/>
    <lineage>
        <taxon>Bacteria</taxon>
        <taxon>Bacillati</taxon>
        <taxon>Bacillota</taxon>
        <taxon>Bacilli</taxon>
        <taxon>Bacillales</taxon>
        <taxon>Paenibacillaceae</taxon>
        <taxon>Paenibacillus</taxon>
    </lineage>
</organism>
<accession>A0A3A1VM34</accession>
<dbReference type="RefSeq" id="WP_119598405.1">
    <property type="nucleotide sequence ID" value="NZ_QXQA01000002.1"/>
</dbReference>
<evidence type="ECO:0000313" key="7">
    <source>
        <dbReference type="Proteomes" id="UP000266482"/>
    </source>
</evidence>
<dbReference type="PANTHER" id="PTHR30126:SF40">
    <property type="entry name" value="HTH-TYPE TRANSCRIPTIONAL REGULATOR GLTR"/>
    <property type="match status" value="1"/>
</dbReference>
<dbReference type="SUPFAM" id="SSF53850">
    <property type="entry name" value="Periplasmic binding protein-like II"/>
    <property type="match status" value="1"/>
</dbReference>
<dbReference type="OrthoDB" id="8479357at2"/>
<keyword evidence="7" id="KW-1185">Reference proteome</keyword>
<comment type="caution">
    <text evidence="6">The sequence shown here is derived from an EMBL/GenBank/DDBJ whole genome shotgun (WGS) entry which is preliminary data.</text>
</comment>
<dbReference type="PROSITE" id="PS50931">
    <property type="entry name" value="HTH_LYSR"/>
    <property type="match status" value="1"/>
</dbReference>
<dbReference type="InterPro" id="IPR000847">
    <property type="entry name" value="LysR_HTH_N"/>
</dbReference>
<dbReference type="Pfam" id="PF00126">
    <property type="entry name" value="HTH_1"/>
    <property type="match status" value="1"/>
</dbReference>
<dbReference type="PANTHER" id="PTHR30126">
    <property type="entry name" value="HTH-TYPE TRANSCRIPTIONAL REGULATOR"/>
    <property type="match status" value="1"/>
</dbReference>
<dbReference type="Gene3D" id="1.10.10.10">
    <property type="entry name" value="Winged helix-like DNA-binding domain superfamily/Winged helix DNA-binding domain"/>
    <property type="match status" value="1"/>
</dbReference>